<comment type="subcellular location">
    <subcellularLocation>
        <location evidence="3">Cytoplasmic vesicle</location>
    </subcellularLocation>
    <subcellularLocation>
        <location evidence="2">Mitochondrion matrix</location>
    </subcellularLocation>
    <subcellularLocation>
        <location evidence="1">Nucleus</location>
    </subcellularLocation>
</comment>
<dbReference type="GO" id="GO:0005759">
    <property type="term" value="C:mitochondrial matrix"/>
    <property type="evidence" value="ECO:0007669"/>
    <property type="project" value="UniProtKB-SubCell"/>
</dbReference>
<evidence type="ECO:0000256" key="11">
    <source>
        <dbReference type="ARBA" id="ARBA00023242"/>
    </source>
</evidence>
<dbReference type="GO" id="GO:0051254">
    <property type="term" value="P:positive regulation of RNA metabolic process"/>
    <property type="evidence" value="ECO:0007669"/>
    <property type="project" value="UniProtKB-ARBA"/>
</dbReference>
<keyword evidence="5" id="KW-0597">Phosphoprotein</keyword>
<dbReference type="SMART" id="SM00028">
    <property type="entry name" value="TPR"/>
    <property type="match status" value="2"/>
</dbReference>
<reference evidence="18 19" key="1">
    <citation type="submission" date="2020-12" db="EMBL/GenBank/DDBJ databases">
        <title>De novo assembly of Tibetan sheep genome.</title>
        <authorList>
            <person name="Li X."/>
        </authorList>
    </citation>
    <scope>NUCLEOTIDE SEQUENCE [LARGE SCALE GENOMIC DNA]</scope>
    <source>
        <tissue evidence="18">Heart</tissue>
    </source>
</reference>
<evidence type="ECO:0000256" key="3">
    <source>
        <dbReference type="ARBA" id="ARBA00004541"/>
    </source>
</evidence>
<dbReference type="GO" id="GO:0010468">
    <property type="term" value="P:regulation of gene expression"/>
    <property type="evidence" value="ECO:0007669"/>
    <property type="project" value="UniProtKB-ARBA"/>
</dbReference>
<evidence type="ECO:0000256" key="9">
    <source>
        <dbReference type="ARBA" id="ARBA00023128"/>
    </source>
</evidence>
<evidence type="ECO:0000313" key="19">
    <source>
        <dbReference type="Proteomes" id="UP000664991"/>
    </source>
</evidence>
<feature type="repeat" description="TPR" evidence="15">
    <location>
        <begin position="496"/>
        <end position="529"/>
    </location>
</feature>
<feature type="domain" description="Tetratricopeptide repeat protein 5 OB fold" evidence="17">
    <location>
        <begin position="591"/>
        <end position="703"/>
    </location>
</feature>
<dbReference type="Gene3D" id="2.40.50.550">
    <property type="match status" value="1"/>
</dbReference>
<keyword evidence="12" id="KW-0968">Cytoplasmic vesicle</keyword>
<accession>A0A836A930</accession>
<keyword evidence="16" id="KW-0175">Coiled coil</keyword>
<feature type="coiled-coil region" evidence="16">
    <location>
        <begin position="312"/>
        <end position="339"/>
    </location>
</feature>
<evidence type="ECO:0000259" key="17">
    <source>
        <dbReference type="Pfam" id="PF16669"/>
    </source>
</evidence>
<evidence type="ECO:0000256" key="1">
    <source>
        <dbReference type="ARBA" id="ARBA00004123"/>
    </source>
</evidence>
<evidence type="ECO:0000256" key="5">
    <source>
        <dbReference type="ARBA" id="ARBA00022553"/>
    </source>
</evidence>
<evidence type="ECO:0000256" key="16">
    <source>
        <dbReference type="SAM" id="Coils"/>
    </source>
</evidence>
<feature type="coiled-coil region" evidence="16">
    <location>
        <begin position="152"/>
        <end position="186"/>
    </location>
</feature>
<gene>
    <name evidence="18" type="ORF">JEQ12_017990</name>
</gene>
<dbReference type="EMBL" id="JAEMGP010000007">
    <property type="protein sequence ID" value="KAG5206417.1"/>
    <property type="molecule type" value="Genomic_DNA"/>
</dbReference>
<dbReference type="InterPro" id="IPR011990">
    <property type="entry name" value="TPR-like_helical_dom_sf"/>
</dbReference>
<evidence type="ECO:0000256" key="8">
    <source>
        <dbReference type="ARBA" id="ARBA00022803"/>
    </source>
</evidence>
<dbReference type="InterPro" id="IPR038645">
    <property type="entry name" value="TTC5_OB_sf"/>
</dbReference>
<dbReference type="PANTHER" id="PTHR14305">
    <property type="entry name" value="E3 UBIQUITIN-PROTEIN LIGASE CCNB1IP1"/>
    <property type="match status" value="1"/>
</dbReference>
<dbReference type="Gene3D" id="1.25.40.10">
    <property type="entry name" value="Tetratricopeptide repeat domain"/>
    <property type="match status" value="1"/>
</dbReference>
<dbReference type="GO" id="GO:0007131">
    <property type="term" value="P:reciprocal meiotic recombination"/>
    <property type="evidence" value="ECO:0007669"/>
    <property type="project" value="InterPro"/>
</dbReference>
<dbReference type="InterPro" id="IPR042448">
    <property type="entry name" value="CCNB1IP1"/>
</dbReference>
<dbReference type="Pfam" id="PF16669">
    <property type="entry name" value="TTC5_OB"/>
    <property type="match status" value="1"/>
</dbReference>
<dbReference type="FunFam" id="2.40.50.550:FF:000001">
    <property type="entry name" value="Tetratricopeptide repeat domain 5"/>
    <property type="match status" value="1"/>
</dbReference>
<keyword evidence="10" id="KW-0234">DNA repair</keyword>
<dbReference type="PROSITE" id="PS50005">
    <property type="entry name" value="TPR"/>
    <property type="match status" value="1"/>
</dbReference>
<dbReference type="GO" id="GO:0061630">
    <property type="term" value="F:ubiquitin protein ligase activity"/>
    <property type="evidence" value="ECO:0007669"/>
    <property type="project" value="InterPro"/>
</dbReference>
<dbReference type="GO" id="GO:0000795">
    <property type="term" value="C:synaptonemal complex"/>
    <property type="evidence" value="ECO:0007669"/>
    <property type="project" value="InterPro"/>
</dbReference>
<dbReference type="Proteomes" id="UP000664991">
    <property type="component" value="Unassembled WGS sequence"/>
</dbReference>
<evidence type="ECO:0000256" key="13">
    <source>
        <dbReference type="ARBA" id="ARBA00067163"/>
    </source>
</evidence>
<keyword evidence="7" id="KW-0227">DNA damage</keyword>
<evidence type="ECO:0000256" key="14">
    <source>
        <dbReference type="ARBA" id="ARBA00078408"/>
    </source>
</evidence>
<keyword evidence="11" id="KW-0539">Nucleus</keyword>
<dbReference type="InterPro" id="IPR019734">
    <property type="entry name" value="TPR_rpt"/>
</dbReference>
<comment type="caution">
    <text evidence="18">The sequence shown here is derived from an EMBL/GenBank/DDBJ whole genome shotgun (WGS) entry which is preliminary data.</text>
</comment>
<dbReference type="AlphaFoldDB" id="A0A836A930"/>
<evidence type="ECO:0000256" key="4">
    <source>
        <dbReference type="ARBA" id="ARBA00022490"/>
    </source>
</evidence>
<dbReference type="GO" id="GO:0005829">
    <property type="term" value="C:cytosol"/>
    <property type="evidence" value="ECO:0007669"/>
    <property type="project" value="UniProtKB-ARBA"/>
</dbReference>
<proteinExistence type="predicted"/>
<name>A0A836A930_SHEEP</name>
<keyword evidence="6" id="KW-0677">Repeat</keyword>
<organism evidence="18 19">
    <name type="scientific">Ovis aries</name>
    <name type="common">Sheep</name>
    <dbReference type="NCBI Taxonomy" id="9940"/>
    <lineage>
        <taxon>Eukaryota</taxon>
        <taxon>Metazoa</taxon>
        <taxon>Chordata</taxon>
        <taxon>Craniata</taxon>
        <taxon>Vertebrata</taxon>
        <taxon>Euteleostomi</taxon>
        <taxon>Mammalia</taxon>
        <taxon>Eutheria</taxon>
        <taxon>Laurasiatheria</taxon>
        <taxon>Artiodactyla</taxon>
        <taxon>Ruminantia</taxon>
        <taxon>Pecora</taxon>
        <taxon>Bovidae</taxon>
        <taxon>Caprinae</taxon>
        <taxon>Ovis</taxon>
    </lineage>
</organism>
<dbReference type="FunFam" id="1.25.40.10:FF:000194">
    <property type="entry name" value="Tetratricopeptide repeat domain 5"/>
    <property type="match status" value="1"/>
</dbReference>
<evidence type="ECO:0000256" key="10">
    <source>
        <dbReference type="ARBA" id="ARBA00023204"/>
    </source>
</evidence>
<evidence type="ECO:0000256" key="15">
    <source>
        <dbReference type="PROSITE-ProRule" id="PRU00339"/>
    </source>
</evidence>
<evidence type="ECO:0000256" key="2">
    <source>
        <dbReference type="ARBA" id="ARBA00004305"/>
    </source>
</evidence>
<dbReference type="GO" id="GO:0006281">
    <property type="term" value="P:DNA repair"/>
    <property type="evidence" value="ECO:0007669"/>
    <property type="project" value="UniProtKB-KW"/>
</dbReference>
<evidence type="ECO:0000256" key="6">
    <source>
        <dbReference type="ARBA" id="ARBA00022737"/>
    </source>
</evidence>
<keyword evidence="8 15" id="KW-0802">TPR repeat</keyword>
<dbReference type="InterPro" id="IPR032076">
    <property type="entry name" value="TTC5_OB"/>
</dbReference>
<keyword evidence="9" id="KW-0496">Mitochondrion</keyword>
<dbReference type="GO" id="GO:0031410">
    <property type="term" value="C:cytoplasmic vesicle"/>
    <property type="evidence" value="ECO:0007669"/>
    <property type="project" value="UniProtKB-SubCell"/>
</dbReference>
<keyword evidence="4" id="KW-0963">Cytoplasm</keyword>
<evidence type="ECO:0000256" key="12">
    <source>
        <dbReference type="ARBA" id="ARBA00023329"/>
    </source>
</evidence>
<protein>
    <recommendedName>
        <fullName evidence="13">Tetratricopeptide repeat protein 5</fullName>
    </recommendedName>
    <alternativeName>
        <fullName evidence="14">Stress-responsive activator of p300</fullName>
    </alternativeName>
</protein>
<evidence type="ECO:0000313" key="18">
    <source>
        <dbReference type="EMBL" id="KAG5206417.1"/>
    </source>
</evidence>
<dbReference type="PANTHER" id="PTHR14305:SF0">
    <property type="entry name" value="E3 UBIQUITIN-PROTEIN LIGASE CCNB1IP1"/>
    <property type="match status" value="1"/>
</dbReference>
<sequence>MIPEDYFQYLETLLSIMSLCEDMLLCNYRKCRVKLSGYAWVTACSHIFCDQHGSGEFSRSPAICPACNSTLSGKLDIVRTELSPSEEYKAMVLAGLRPEIVLDISSRALAFWTYQVHQERLYQEYNFSKAEGHLKQMEKIYTQQIQSKDVELTSMKGEVTSMKKVLEEYKKKFSDISEKLMERNRQYQKLQGLYDSLRLRNITIANQDSTLEPSMIAQSGVFGFPLGNNSRFPLDSTPVRNRGVGDGDFQFRPFFVGSPTAPEPANSFFSFASPNNELEQQPVSSRAFKELVDQLYSFRECYFETHSVEHAGRKQQDVREEMEKTLQQMEEVVGSVQGNAQVLMLTGKALNVTPDYSPKAEELLSKAVKLEPKLVEAWNQLGEVYWKKGDIAAAHTCFSGALTHCKNKVSLQNLSMVLRQLRTDSGDEHSRHVMDSVRQAKLAVQMDILDGRSWYILGNAYLSLYFNTGQNPKISQQALSAYAQAEKVDRTASSNPDLHLNRATLHKYEENYGEALEGFSRAAALDPAWPEPRQREQQLLDFLTRLTSLLESKGKVKAKKLQSMLGNLRPAHLGPCGDGRYQSASGQKVSLERKPLSALHPGVNSGAVVLGKVVFSLTTEEKVPFTFGLVDSDGPCYAVMVYNMVQSWGVLIGDSVAIPEPNLRLHRIQHKGKDYSFSSVRVETPLLLVVNGKPQGSSSQAAATVASRPQCE</sequence>
<dbReference type="SUPFAM" id="SSF48452">
    <property type="entry name" value="TPR-like"/>
    <property type="match status" value="1"/>
</dbReference>
<evidence type="ECO:0000256" key="7">
    <source>
        <dbReference type="ARBA" id="ARBA00022763"/>
    </source>
</evidence>